<dbReference type="SMART" id="SM00479">
    <property type="entry name" value="EXOIII"/>
    <property type="match status" value="1"/>
</dbReference>
<dbReference type="InterPro" id="IPR012337">
    <property type="entry name" value="RNaseH-like_sf"/>
</dbReference>
<evidence type="ECO:0000259" key="7">
    <source>
        <dbReference type="SMART" id="SM00479"/>
    </source>
</evidence>
<accession>A0A4S2KGN4</accession>
<dbReference type="InterPro" id="IPR034922">
    <property type="entry name" value="REX1-like_exo"/>
</dbReference>
<dbReference type="SUPFAM" id="SSF53098">
    <property type="entry name" value="Ribonuclease H-like"/>
    <property type="match status" value="1"/>
</dbReference>
<proteinExistence type="inferred from homology"/>
<dbReference type="Gene3D" id="3.30.420.10">
    <property type="entry name" value="Ribonuclease H-like superfamily/Ribonuclease H"/>
    <property type="match status" value="1"/>
</dbReference>
<dbReference type="GO" id="GO:0005634">
    <property type="term" value="C:nucleus"/>
    <property type="evidence" value="ECO:0007669"/>
    <property type="project" value="UniProtKB-SubCell"/>
</dbReference>
<sequence length="362" mass="41187">MLLYGSYILTKDVYKEATSTSPMFGLDCEMCLTTSGNLELTRISIVDESMNVIYDSLVKPENTITNYLTRYSGITEDMLNDVTVTLHDVQQTLRSLLPPDAILVGQSLNSDLHTLKMMHPYIIDTSVIFNLTGDRYRKTKLQILAREFLEESIQDSKAGHCSTEDSKASMKLVKLKLSNSVDYGDAVLLGDRSMKVLKMETDNEKTKRALQKTEIKKYATSIFSHITKNKGTTAAIVGNDEVMSEYSKYLTNSSLNVMDDESFAKDDQVRLVIADNNKHAVDRTSEIVLEHAFVLCHVKLKEEQLKDEQIEETFRTLLPFGVLNFINSRDLDLNHCHRNLKILLLKLCIHQQLHWTPPLHPH</sequence>
<dbReference type="PANTHER" id="PTHR12801:SF82">
    <property type="entry name" value="RNA EXONUCLEASE 5"/>
    <property type="match status" value="1"/>
</dbReference>
<evidence type="ECO:0000313" key="9">
    <source>
        <dbReference type="Proteomes" id="UP000310200"/>
    </source>
</evidence>
<keyword evidence="6" id="KW-0539">Nucleus</keyword>
<dbReference type="InterPro" id="IPR047021">
    <property type="entry name" value="REXO1/3/4-like"/>
</dbReference>
<reference evidence="8 9" key="1">
    <citation type="journal article" date="2019" name="Philos. Trans. R. Soc. Lond., B, Biol. Sci.">
        <title>Ant behaviour and brain gene expression of defending hosts depend on the ecological success of the intruding social parasite.</title>
        <authorList>
            <person name="Kaur R."/>
            <person name="Stoldt M."/>
            <person name="Jongepier E."/>
            <person name="Feldmeyer B."/>
            <person name="Menzel F."/>
            <person name="Bornberg-Bauer E."/>
            <person name="Foitzik S."/>
        </authorList>
    </citation>
    <scope>NUCLEOTIDE SEQUENCE [LARGE SCALE GENOMIC DNA]</scope>
    <source>
        <tissue evidence="8">Whole body</tissue>
    </source>
</reference>
<feature type="domain" description="Exonuclease" evidence="7">
    <location>
        <begin position="22"/>
        <end position="182"/>
    </location>
</feature>
<organism evidence="8 9">
    <name type="scientific">Temnothorax longispinosus</name>
    <dbReference type="NCBI Taxonomy" id="300112"/>
    <lineage>
        <taxon>Eukaryota</taxon>
        <taxon>Metazoa</taxon>
        <taxon>Ecdysozoa</taxon>
        <taxon>Arthropoda</taxon>
        <taxon>Hexapoda</taxon>
        <taxon>Insecta</taxon>
        <taxon>Pterygota</taxon>
        <taxon>Neoptera</taxon>
        <taxon>Endopterygota</taxon>
        <taxon>Hymenoptera</taxon>
        <taxon>Apocrita</taxon>
        <taxon>Aculeata</taxon>
        <taxon>Formicoidea</taxon>
        <taxon>Formicidae</taxon>
        <taxon>Myrmicinae</taxon>
        <taxon>Temnothorax</taxon>
    </lineage>
</organism>
<comment type="similarity">
    <text evidence="2">Belongs to the REXO1/REXO3 family.</text>
</comment>
<evidence type="ECO:0000256" key="6">
    <source>
        <dbReference type="ARBA" id="ARBA00023242"/>
    </source>
</evidence>
<evidence type="ECO:0000256" key="1">
    <source>
        <dbReference type="ARBA" id="ARBA00004123"/>
    </source>
</evidence>
<dbReference type="InterPro" id="IPR036397">
    <property type="entry name" value="RNaseH_sf"/>
</dbReference>
<dbReference type="GO" id="GO:0004527">
    <property type="term" value="F:exonuclease activity"/>
    <property type="evidence" value="ECO:0007669"/>
    <property type="project" value="UniProtKB-KW"/>
</dbReference>
<dbReference type="FunFam" id="3.30.420.10:FF:000019">
    <property type="entry name" value="RNA exonuclease NEF-sp"/>
    <property type="match status" value="1"/>
</dbReference>
<gene>
    <name evidence="8" type="ORF">DBV15_06575</name>
</gene>
<evidence type="ECO:0000313" key="8">
    <source>
        <dbReference type="EMBL" id="TGZ46798.1"/>
    </source>
</evidence>
<keyword evidence="4" id="KW-0378">Hydrolase</keyword>
<comment type="caution">
    <text evidence="8">The sequence shown here is derived from an EMBL/GenBank/DDBJ whole genome shotgun (WGS) entry which is preliminary data.</text>
</comment>
<name>A0A4S2KGN4_9HYME</name>
<keyword evidence="3" id="KW-0540">Nuclease</keyword>
<dbReference type="InterPro" id="IPR013520">
    <property type="entry name" value="Ribonucl_H"/>
</dbReference>
<dbReference type="PANTHER" id="PTHR12801">
    <property type="entry name" value="RNA EXONUCLEASE REXO1 / RECO3 FAMILY MEMBER-RELATED"/>
    <property type="match status" value="1"/>
</dbReference>
<keyword evidence="9" id="KW-1185">Reference proteome</keyword>
<comment type="subcellular location">
    <subcellularLocation>
        <location evidence="1">Nucleus</location>
    </subcellularLocation>
</comment>
<evidence type="ECO:0000256" key="2">
    <source>
        <dbReference type="ARBA" id="ARBA00006357"/>
    </source>
</evidence>
<evidence type="ECO:0000256" key="5">
    <source>
        <dbReference type="ARBA" id="ARBA00022839"/>
    </source>
</evidence>
<dbReference type="STRING" id="300112.A0A4S2KGN4"/>
<dbReference type="Pfam" id="PF00929">
    <property type="entry name" value="RNase_T"/>
    <property type="match status" value="1"/>
</dbReference>
<keyword evidence="5 8" id="KW-0269">Exonuclease</keyword>
<dbReference type="Proteomes" id="UP000310200">
    <property type="component" value="Unassembled WGS sequence"/>
</dbReference>
<dbReference type="AlphaFoldDB" id="A0A4S2KGN4"/>
<dbReference type="EMBL" id="QBLH01002813">
    <property type="protein sequence ID" value="TGZ46798.1"/>
    <property type="molecule type" value="Genomic_DNA"/>
</dbReference>
<dbReference type="CDD" id="cd06145">
    <property type="entry name" value="REX1_like"/>
    <property type="match status" value="1"/>
</dbReference>
<evidence type="ECO:0000256" key="3">
    <source>
        <dbReference type="ARBA" id="ARBA00022722"/>
    </source>
</evidence>
<evidence type="ECO:0000256" key="4">
    <source>
        <dbReference type="ARBA" id="ARBA00022801"/>
    </source>
</evidence>
<protein>
    <submittedName>
        <fullName evidence="8">Putative RNA exonuclease NEF-sp</fullName>
    </submittedName>
</protein>
<dbReference type="GO" id="GO:0003676">
    <property type="term" value="F:nucleic acid binding"/>
    <property type="evidence" value="ECO:0007669"/>
    <property type="project" value="InterPro"/>
</dbReference>